<gene>
    <name evidence="3" type="ordered locus">TERTU_3401</name>
</gene>
<dbReference type="InterPro" id="IPR021255">
    <property type="entry name" value="DUF2807"/>
</dbReference>
<dbReference type="OrthoDB" id="8885859at2"/>
<dbReference type="HOGENOM" id="CLU_072746_3_1_6"/>
<evidence type="ECO:0000313" key="3">
    <source>
        <dbReference type="EMBL" id="ACR11361.1"/>
    </source>
</evidence>
<keyword evidence="4" id="KW-1185">Reference proteome</keyword>
<dbReference type="PROSITE" id="PS51257">
    <property type="entry name" value="PROKAR_LIPOPROTEIN"/>
    <property type="match status" value="1"/>
</dbReference>
<organism evidence="3 4">
    <name type="scientific">Teredinibacter turnerae (strain ATCC 39867 / T7901)</name>
    <dbReference type="NCBI Taxonomy" id="377629"/>
    <lineage>
        <taxon>Bacteria</taxon>
        <taxon>Pseudomonadati</taxon>
        <taxon>Pseudomonadota</taxon>
        <taxon>Gammaproteobacteria</taxon>
        <taxon>Cellvibrionales</taxon>
        <taxon>Cellvibrionaceae</taxon>
        <taxon>Teredinibacter</taxon>
    </lineage>
</organism>
<dbReference type="Pfam" id="PF10988">
    <property type="entry name" value="DUF2807"/>
    <property type="match status" value="1"/>
</dbReference>
<feature type="chain" id="PRO_5002948833" evidence="1">
    <location>
        <begin position="25"/>
        <end position="217"/>
    </location>
</feature>
<dbReference type="Gene3D" id="2.160.20.120">
    <property type="match status" value="1"/>
</dbReference>
<dbReference type="PANTHER" id="PTHR39200">
    <property type="entry name" value="HYPOTHETICAL EXPORTED PROTEIN"/>
    <property type="match status" value="1"/>
</dbReference>
<accession>C5BQQ6</accession>
<dbReference type="eggNOG" id="COG4709">
    <property type="taxonomic scope" value="Bacteria"/>
</dbReference>
<dbReference type="STRING" id="377629.TERTU_3401"/>
<evidence type="ECO:0000256" key="1">
    <source>
        <dbReference type="SAM" id="SignalP"/>
    </source>
</evidence>
<dbReference type="Proteomes" id="UP000009080">
    <property type="component" value="Chromosome"/>
</dbReference>
<dbReference type="EMBL" id="CP001614">
    <property type="protein sequence ID" value="ACR11361.1"/>
    <property type="molecule type" value="Genomic_DNA"/>
</dbReference>
<feature type="domain" description="Putative auto-transporter adhesin head GIN" evidence="2">
    <location>
        <begin position="41"/>
        <end position="201"/>
    </location>
</feature>
<dbReference type="RefSeq" id="WP_015817473.1">
    <property type="nucleotide sequence ID" value="NC_012997.1"/>
</dbReference>
<proteinExistence type="predicted"/>
<evidence type="ECO:0000259" key="2">
    <source>
        <dbReference type="Pfam" id="PF10988"/>
    </source>
</evidence>
<dbReference type="AlphaFoldDB" id="C5BQQ6"/>
<dbReference type="PANTHER" id="PTHR39200:SF1">
    <property type="entry name" value="AUTO-TRANSPORTER ADHESIN HEAD GIN DOMAIN-CONTAINING PROTEIN-RELATED"/>
    <property type="match status" value="1"/>
</dbReference>
<reference evidence="3 4" key="1">
    <citation type="journal article" date="2009" name="PLoS ONE">
        <title>The complete genome of Teredinibacter turnerae T7901: an intracellular endosymbiont of marine wood-boring bivalves (shipworms).</title>
        <authorList>
            <person name="Yang J.C."/>
            <person name="Madupu R."/>
            <person name="Durkin A.S."/>
            <person name="Ekborg N.A."/>
            <person name="Pedamallu C.S."/>
            <person name="Hostetler J.B."/>
            <person name="Radune D."/>
            <person name="Toms B.S."/>
            <person name="Henrissat B."/>
            <person name="Coutinho P.M."/>
            <person name="Schwarz S."/>
            <person name="Field L."/>
            <person name="Trindade-Silva A.E."/>
            <person name="Soares C.A.G."/>
            <person name="Elshahawi S."/>
            <person name="Hanora A."/>
            <person name="Schmidt E.W."/>
            <person name="Haygood M.G."/>
            <person name="Posfai J."/>
            <person name="Benner J."/>
            <person name="Madinger C."/>
            <person name="Nove J."/>
            <person name="Anton B."/>
            <person name="Chaudhary K."/>
            <person name="Foster J."/>
            <person name="Holman A."/>
            <person name="Kumar S."/>
            <person name="Lessard P.A."/>
            <person name="Luyten Y.A."/>
            <person name="Slatko B."/>
            <person name="Wood N."/>
            <person name="Wu B."/>
            <person name="Teplitski M."/>
            <person name="Mougous J.D."/>
            <person name="Ward N."/>
            <person name="Eisen J.A."/>
            <person name="Badger J.H."/>
            <person name="Distel D.L."/>
        </authorList>
    </citation>
    <scope>NUCLEOTIDE SEQUENCE [LARGE SCALE GENOMIC DNA]</scope>
    <source>
        <strain evidence="4">ATCC 39867 / T7901</strain>
    </source>
</reference>
<feature type="signal peptide" evidence="1">
    <location>
        <begin position="1"/>
        <end position="24"/>
    </location>
</feature>
<name>C5BQQ6_TERTT</name>
<dbReference type="KEGG" id="ttu:TERTU_3401"/>
<sequence>MKVRILVLIFLSLTMLGCDSNADAHNAAGEIDNAELTGVDSLRISLPADVIITQGAPTLVIHTNDEQSEHIKWSVEGTDLNIGSFDDDDDDYNFRSPIRIELTLPTLKSVAAAGSGNIDINGVDSESFSIKIAGSGSVKAVGTTATLAMKIAGSGNIDAGKLEAKSANVVIAGSGNIETHATDQLAVKIAGSGDVTYHGKPSLAQTVIGSGKVRAAR</sequence>
<protein>
    <submittedName>
        <fullName evidence="3">Lipoprotein</fullName>
    </submittedName>
</protein>
<keyword evidence="3" id="KW-0449">Lipoprotein</keyword>
<keyword evidence="1" id="KW-0732">Signal</keyword>
<evidence type="ECO:0000313" key="4">
    <source>
        <dbReference type="Proteomes" id="UP000009080"/>
    </source>
</evidence>